<dbReference type="Proteomes" id="UP000887097">
    <property type="component" value="Unassembled WGS sequence"/>
</dbReference>
<dbReference type="InterPro" id="IPR046484">
    <property type="entry name" value="DUF6577"/>
</dbReference>
<reference evidence="1" key="1">
    <citation type="submission" date="2021-08" db="EMBL/GenBank/DDBJ databases">
        <title>Prevotella lacticifex sp. nov., isolated from rumen of cow.</title>
        <authorList>
            <person name="Shinkai T."/>
            <person name="Ikeyama N."/>
            <person name="Kumagai M."/>
            <person name="Ohmori H."/>
            <person name="Sakamoto M."/>
            <person name="Ohkuma M."/>
            <person name="Mitsumori M."/>
        </authorList>
    </citation>
    <scope>NUCLEOTIDE SEQUENCE</scope>
    <source>
        <strain evidence="1">JCM 8259</strain>
    </source>
</reference>
<organism evidence="1 2">
    <name type="scientific">Xylanibacter ruminicola</name>
    <name type="common">Prevotella ruminicola</name>
    <dbReference type="NCBI Taxonomy" id="839"/>
    <lineage>
        <taxon>Bacteria</taxon>
        <taxon>Pseudomonadati</taxon>
        <taxon>Bacteroidota</taxon>
        <taxon>Bacteroidia</taxon>
        <taxon>Bacteroidales</taxon>
        <taxon>Prevotellaceae</taxon>
        <taxon>Xylanibacter</taxon>
    </lineage>
</organism>
<accession>A0AA37MEM0</accession>
<comment type="caution">
    <text evidence="1">The sequence shown here is derived from an EMBL/GenBank/DDBJ whole genome shotgun (WGS) entry which is preliminary data.</text>
</comment>
<name>A0AA37MEM0_XYLRU</name>
<sequence>MGKLRRVGRGIYTIQSANTFLVKANAKVRSLYRSLLRQYPFADFCIYSANVITPLLHNMMPNNTIYVETNRDTTQSVFDMLQPKYKGRLFLAPTKEIATTYIDFSKENIIVKPLVTEAPLTCDGKVPVPTLEKLLVDTRVDADYYYLHGIENQEMMRTAISHYDVNINRLLRYADRRNAKDSILKDLETINNDTERML</sequence>
<protein>
    <submittedName>
        <fullName evidence="1">Uncharacterized protein</fullName>
    </submittedName>
</protein>
<evidence type="ECO:0000313" key="1">
    <source>
        <dbReference type="EMBL" id="GJG32780.1"/>
    </source>
</evidence>
<proteinExistence type="predicted"/>
<gene>
    <name evidence="1" type="ORF">PRMUPPPA20_08890</name>
</gene>
<dbReference type="EMBL" id="BPTT01000001">
    <property type="protein sequence ID" value="GJG32780.1"/>
    <property type="molecule type" value="Genomic_DNA"/>
</dbReference>
<dbReference type="AlphaFoldDB" id="A0AA37MEM0"/>
<evidence type="ECO:0000313" key="2">
    <source>
        <dbReference type="Proteomes" id="UP000887097"/>
    </source>
</evidence>
<dbReference type="Pfam" id="PF20217">
    <property type="entry name" value="DUF6577"/>
    <property type="match status" value="1"/>
</dbReference>